<evidence type="ECO:0000259" key="3">
    <source>
        <dbReference type="Pfam" id="PF07687"/>
    </source>
</evidence>
<dbReference type="InterPro" id="IPR011650">
    <property type="entry name" value="Peptidase_M20_dimer"/>
</dbReference>
<dbReference type="EMBL" id="BMKA01000013">
    <property type="protein sequence ID" value="GGA34145.1"/>
    <property type="molecule type" value="Genomic_DNA"/>
</dbReference>
<reference evidence="4" key="1">
    <citation type="journal article" date="2014" name="Int. J. Syst. Evol. Microbiol.">
        <title>Complete genome sequence of Corynebacterium casei LMG S-19264T (=DSM 44701T), isolated from a smear-ripened cheese.</title>
        <authorList>
            <consortium name="US DOE Joint Genome Institute (JGI-PGF)"/>
            <person name="Walter F."/>
            <person name="Albersmeier A."/>
            <person name="Kalinowski J."/>
            <person name="Ruckert C."/>
        </authorList>
    </citation>
    <scope>NUCLEOTIDE SEQUENCE</scope>
    <source>
        <strain evidence="4">CGMCC 1.15880</strain>
    </source>
</reference>
<reference evidence="4" key="2">
    <citation type="submission" date="2020-09" db="EMBL/GenBank/DDBJ databases">
        <authorList>
            <person name="Sun Q."/>
            <person name="Zhou Y."/>
        </authorList>
    </citation>
    <scope>NUCLEOTIDE SEQUENCE</scope>
    <source>
        <strain evidence="4">CGMCC 1.15880</strain>
    </source>
</reference>
<dbReference type="CDD" id="cd05666">
    <property type="entry name" value="M20_Acy1-like"/>
    <property type="match status" value="1"/>
</dbReference>
<feature type="domain" description="Peptidase M20 dimerisation" evidence="3">
    <location>
        <begin position="186"/>
        <end position="278"/>
    </location>
</feature>
<accession>A0A916R377</accession>
<dbReference type="Gene3D" id="3.40.630.10">
    <property type="entry name" value="Zn peptidases"/>
    <property type="match status" value="1"/>
</dbReference>
<dbReference type="PANTHER" id="PTHR11014:SF63">
    <property type="entry name" value="METALLOPEPTIDASE, PUTATIVE (AFU_ORTHOLOGUE AFUA_6G09600)-RELATED"/>
    <property type="match status" value="1"/>
</dbReference>
<keyword evidence="2" id="KW-0479">Metal-binding</keyword>
<evidence type="ECO:0000256" key="1">
    <source>
        <dbReference type="ARBA" id="ARBA00022801"/>
    </source>
</evidence>
<feature type="binding site" evidence="2">
    <location>
        <position position="104"/>
    </location>
    <ligand>
        <name>Mn(2+)</name>
        <dbReference type="ChEBI" id="CHEBI:29035"/>
        <label>2</label>
    </ligand>
</feature>
<dbReference type="GO" id="GO:0046872">
    <property type="term" value="F:metal ion binding"/>
    <property type="evidence" value="ECO:0007669"/>
    <property type="project" value="UniProtKB-KW"/>
</dbReference>
<feature type="binding site" evidence="2">
    <location>
        <position position="102"/>
    </location>
    <ligand>
        <name>Mn(2+)</name>
        <dbReference type="ChEBI" id="CHEBI:29035"/>
        <label>2</label>
    </ligand>
</feature>
<dbReference type="FunFam" id="3.30.70.360:FF:000001">
    <property type="entry name" value="N-acetyldiaminopimelate deacetylase"/>
    <property type="match status" value="1"/>
</dbReference>
<name>A0A916R377_9RHOB</name>
<dbReference type="SUPFAM" id="SSF53187">
    <property type="entry name" value="Zn-dependent exopeptidases"/>
    <property type="match status" value="1"/>
</dbReference>
<evidence type="ECO:0000313" key="5">
    <source>
        <dbReference type="Proteomes" id="UP000628017"/>
    </source>
</evidence>
<dbReference type="Proteomes" id="UP000628017">
    <property type="component" value="Unassembled WGS sequence"/>
</dbReference>
<dbReference type="GO" id="GO:0019877">
    <property type="term" value="P:diaminopimelate biosynthetic process"/>
    <property type="evidence" value="ECO:0007669"/>
    <property type="project" value="UniProtKB-ARBA"/>
</dbReference>
<dbReference type="RefSeq" id="WP_188678998.1">
    <property type="nucleotide sequence ID" value="NZ_BMKA01000013.1"/>
</dbReference>
<feature type="binding site" evidence="2">
    <location>
        <position position="163"/>
    </location>
    <ligand>
        <name>Mn(2+)</name>
        <dbReference type="ChEBI" id="CHEBI:29035"/>
        <label>2</label>
    </ligand>
</feature>
<dbReference type="AlphaFoldDB" id="A0A916R377"/>
<dbReference type="NCBIfam" id="TIGR01891">
    <property type="entry name" value="amidohydrolases"/>
    <property type="match status" value="1"/>
</dbReference>
<protein>
    <submittedName>
        <fullName evidence="4">Amidohydrolase</fullName>
    </submittedName>
</protein>
<feature type="binding site" evidence="2">
    <location>
        <position position="358"/>
    </location>
    <ligand>
        <name>Mn(2+)</name>
        <dbReference type="ChEBI" id="CHEBI:29035"/>
        <label>2</label>
    </ligand>
</feature>
<feature type="binding site" evidence="2">
    <location>
        <position position="137"/>
    </location>
    <ligand>
        <name>Mn(2+)</name>
        <dbReference type="ChEBI" id="CHEBI:29035"/>
        <label>2</label>
    </ligand>
</feature>
<dbReference type="PANTHER" id="PTHR11014">
    <property type="entry name" value="PEPTIDASE M20 FAMILY MEMBER"/>
    <property type="match status" value="1"/>
</dbReference>
<organism evidence="4 5">
    <name type="scientific">Neptunicoccus cionae</name>
    <dbReference type="NCBI Taxonomy" id="2035344"/>
    <lineage>
        <taxon>Bacteria</taxon>
        <taxon>Pseudomonadati</taxon>
        <taxon>Pseudomonadota</taxon>
        <taxon>Alphaproteobacteria</taxon>
        <taxon>Rhodobacterales</taxon>
        <taxon>Paracoccaceae</taxon>
        <taxon>Neptunicoccus</taxon>
    </lineage>
</organism>
<keyword evidence="1" id="KW-0378">Hydrolase</keyword>
<comment type="caution">
    <text evidence="4">The sequence shown here is derived from an EMBL/GenBank/DDBJ whole genome shotgun (WGS) entry which is preliminary data.</text>
</comment>
<dbReference type="GO" id="GO:0050118">
    <property type="term" value="F:N-acetyldiaminopimelate deacetylase activity"/>
    <property type="evidence" value="ECO:0007669"/>
    <property type="project" value="UniProtKB-ARBA"/>
</dbReference>
<proteinExistence type="predicted"/>
<comment type="cofactor">
    <cofactor evidence="2">
        <name>Mn(2+)</name>
        <dbReference type="ChEBI" id="CHEBI:29035"/>
    </cofactor>
    <text evidence="2">The Mn(2+) ion enhances activity.</text>
</comment>
<gene>
    <name evidence="4" type="ORF">GCM10011498_39160</name>
</gene>
<dbReference type="Gene3D" id="3.30.70.360">
    <property type="match status" value="1"/>
</dbReference>
<keyword evidence="5" id="KW-1185">Reference proteome</keyword>
<sequence length="387" mass="41549">MPIINRISEFHSDMTEWRRHLHSIPELDFDLPKTAAFVADKLRSFGVDELHEGIAQTGMVAIINGQSEGPTIGLRADMDALPLSENKDHPHKSTHAGKMHACGHDGHTAMLLGAARYLAETRNFSGRVALIFQPAEEGGGGGRVMCEEGIMDRFHISQVYGIHNMPGVETGTFALNSGALLAAADTFTIHINGSGGHGAQPENTKDPLIAGVSLVQALQTISSRNLGGLDRAVISVGEFVSGTANNIVPDTAYICGTVRTFEKEVQATIAQRMEAICTGIAATFDVEVNLDFEYGYPPTINHAANADMAAEVARLIVGDPLVDADTKPILPAEDFAYMLEERPGAYLFLGQGDSAPVHHPDYDFNDEISPIGASFFAKMVETLQPRG</sequence>
<dbReference type="InterPro" id="IPR017439">
    <property type="entry name" value="Amidohydrolase"/>
</dbReference>
<evidence type="ECO:0000313" key="4">
    <source>
        <dbReference type="EMBL" id="GGA34145.1"/>
    </source>
</evidence>
<dbReference type="Pfam" id="PF07687">
    <property type="entry name" value="M20_dimer"/>
    <property type="match status" value="1"/>
</dbReference>
<dbReference type="SUPFAM" id="SSF55031">
    <property type="entry name" value="Bacterial exopeptidase dimerisation domain"/>
    <property type="match status" value="1"/>
</dbReference>
<dbReference type="InterPro" id="IPR036264">
    <property type="entry name" value="Bact_exopeptidase_dim_dom"/>
</dbReference>
<keyword evidence="2" id="KW-0464">Manganese</keyword>
<dbReference type="PIRSF" id="PIRSF005962">
    <property type="entry name" value="Pept_M20D_amidohydro"/>
    <property type="match status" value="1"/>
</dbReference>
<dbReference type="InterPro" id="IPR002933">
    <property type="entry name" value="Peptidase_M20"/>
</dbReference>
<evidence type="ECO:0000256" key="2">
    <source>
        <dbReference type="PIRSR" id="PIRSR005962-1"/>
    </source>
</evidence>
<dbReference type="Pfam" id="PF01546">
    <property type="entry name" value="Peptidase_M20"/>
    <property type="match status" value="1"/>
</dbReference>